<protein>
    <submittedName>
        <fullName evidence="1">Uncharacterized protein</fullName>
    </submittedName>
</protein>
<dbReference type="InterPro" id="IPR021799">
    <property type="entry name" value="PIN-like_prokaryotic"/>
</dbReference>
<comment type="caution">
    <text evidence="1">The sequence shown here is derived from an EMBL/GenBank/DDBJ whole genome shotgun (WGS) entry which is preliminary data.</text>
</comment>
<reference evidence="1 2" key="1">
    <citation type="journal article" date="2014" name="Nature">
        <title>An environmental bacterial taxon with a large and distinct metabolic repertoire.</title>
        <authorList>
            <person name="Wilson M.C."/>
            <person name="Mori T."/>
            <person name="Ruckert C."/>
            <person name="Uria A.R."/>
            <person name="Helf M.J."/>
            <person name="Takada K."/>
            <person name="Gernert C."/>
            <person name="Steffens U.A."/>
            <person name="Heycke N."/>
            <person name="Schmitt S."/>
            <person name="Rinke C."/>
            <person name="Helfrich E.J."/>
            <person name="Brachmann A.O."/>
            <person name="Gurgui C."/>
            <person name="Wakimoto T."/>
            <person name="Kracht M."/>
            <person name="Crusemann M."/>
            <person name="Hentschel U."/>
            <person name="Abe I."/>
            <person name="Matsunaga S."/>
            <person name="Kalinowski J."/>
            <person name="Takeyama H."/>
            <person name="Piel J."/>
        </authorList>
    </citation>
    <scope>NUCLEOTIDE SEQUENCE [LARGE SCALE GENOMIC DNA]</scope>
    <source>
        <strain evidence="2">TSY1</strain>
    </source>
</reference>
<dbReference type="AlphaFoldDB" id="W4LYZ0"/>
<sequence length="161" mass="17917">MLVIADSSPIHYLLLIGHIDILPSLYGRIIIPDIVTAELQHQRAPEIVRDWIEARPDWLDVRQPHFTASGSLAELDDGERDAILLAMELEADLLLLDDRKARVEATRQNLTSTGTLGVLEAASLRGLLDLPEAISRLQATNFRVAQRLIDDLLARDAGRRA</sequence>
<evidence type="ECO:0000313" key="2">
    <source>
        <dbReference type="Proteomes" id="UP000019141"/>
    </source>
</evidence>
<name>W4LYZ0_ENTF1</name>
<proteinExistence type="predicted"/>
<keyword evidence="2" id="KW-1185">Reference proteome</keyword>
<dbReference type="HOGENOM" id="CLU_115769_0_2_7"/>
<dbReference type="PANTHER" id="PTHR39550">
    <property type="entry name" value="SLL0658 PROTEIN"/>
    <property type="match status" value="1"/>
</dbReference>
<gene>
    <name evidence="1" type="ORF">ETSY1_01025</name>
</gene>
<accession>W4LYZ0</accession>
<dbReference type="Proteomes" id="UP000019141">
    <property type="component" value="Unassembled WGS sequence"/>
</dbReference>
<dbReference type="EMBL" id="AZHW01000072">
    <property type="protein sequence ID" value="ETX03155.1"/>
    <property type="molecule type" value="Genomic_DNA"/>
</dbReference>
<organism evidence="1 2">
    <name type="scientific">Entotheonella factor</name>
    <dbReference type="NCBI Taxonomy" id="1429438"/>
    <lineage>
        <taxon>Bacteria</taxon>
        <taxon>Pseudomonadati</taxon>
        <taxon>Nitrospinota/Tectimicrobiota group</taxon>
        <taxon>Candidatus Tectimicrobiota</taxon>
        <taxon>Candidatus Entotheonellia</taxon>
        <taxon>Candidatus Entotheonellales</taxon>
        <taxon>Candidatus Entotheonellaceae</taxon>
        <taxon>Candidatus Entotheonella</taxon>
    </lineage>
</organism>
<dbReference type="Pfam" id="PF11848">
    <property type="entry name" value="DUF3368"/>
    <property type="match status" value="1"/>
</dbReference>
<dbReference type="PANTHER" id="PTHR39550:SF1">
    <property type="entry name" value="SLL0658 PROTEIN"/>
    <property type="match status" value="1"/>
</dbReference>
<evidence type="ECO:0000313" key="1">
    <source>
        <dbReference type="EMBL" id="ETX03155.1"/>
    </source>
</evidence>